<feature type="domain" description="YagK/YfjJ C-terminal" evidence="1">
    <location>
        <begin position="251"/>
        <end position="409"/>
    </location>
</feature>
<keyword evidence="3" id="KW-1185">Reference proteome</keyword>
<dbReference type="Proteomes" id="UP000280834">
    <property type="component" value="Unassembled WGS sequence"/>
</dbReference>
<dbReference type="EMBL" id="UZAG01000530">
    <property type="protein sequence ID" value="VDO08761.1"/>
    <property type="molecule type" value="Genomic_DNA"/>
</dbReference>
<evidence type="ECO:0000259" key="1">
    <source>
        <dbReference type="Pfam" id="PF11726"/>
    </source>
</evidence>
<reference evidence="2 3" key="2">
    <citation type="submission" date="2018-11" db="EMBL/GenBank/DDBJ databases">
        <authorList>
            <consortium name="Pathogen Informatics"/>
        </authorList>
    </citation>
    <scope>NUCLEOTIDE SEQUENCE [LARGE SCALE GENOMIC DNA]</scope>
</reference>
<evidence type="ECO:0000313" key="4">
    <source>
        <dbReference type="WBParaSite" id="BTMF_0000150101-mRNA-1"/>
    </source>
</evidence>
<evidence type="ECO:0000313" key="2">
    <source>
        <dbReference type="EMBL" id="VDO08761.1"/>
    </source>
</evidence>
<dbReference type="WBParaSite" id="BTMF_0000150101-mRNA-1">
    <property type="protein sequence ID" value="BTMF_0000150101-mRNA-1"/>
    <property type="gene ID" value="BTMF_0000150101"/>
</dbReference>
<gene>
    <name evidence="2" type="ORF">BTMF_LOCUS843</name>
</gene>
<dbReference type="InterPro" id="IPR057271">
    <property type="entry name" value="YagK_YfjJ_C"/>
</dbReference>
<proteinExistence type="predicted"/>
<dbReference type="Pfam" id="PF11726">
    <property type="entry name" value="YagK_YfjJ_C"/>
    <property type="match status" value="1"/>
</dbReference>
<accession>A0A0R3Q5B1</accession>
<reference evidence="4" key="1">
    <citation type="submission" date="2017-02" db="UniProtKB">
        <authorList>
            <consortium name="WormBaseParasite"/>
        </authorList>
    </citation>
    <scope>IDENTIFICATION</scope>
</reference>
<name>A0A0R3Q5B1_9BILA</name>
<dbReference type="AlphaFoldDB" id="A0A0R3Q5B1"/>
<organism evidence="4">
    <name type="scientific">Brugia timori</name>
    <dbReference type="NCBI Taxonomy" id="42155"/>
    <lineage>
        <taxon>Eukaryota</taxon>
        <taxon>Metazoa</taxon>
        <taxon>Ecdysozoa</taxon>
        <taxon>Nematoda</taxon>
        <taxon>Chromadorea</taxon>
        <taxon>Rhabditida</taxon>
        <taxon>Spirurina</taxon>
        <taxon>Spiruromorpha</taxon>
        <taxon>Filarioidea</taxon>
        <taxon>Onchocercidae</taxon>
        <taxon>Brugia</taxon>
    </lineage>
</organism>
<protein>
    <submittedName>
        <fullName evidence="4">Inovirus Gp2 family protein</fullName>
    </submittedName>
</protein>
<sequence length="420" mass="48722">MNILNSTLPKQRPKSWVELRQLQRRRNEVFSFLAAKARSDFLERKDEDYPSNLDVIEGESKGKAVLVKPTPQIDCDGGDEDKDNESLGAGHYKSFEDFAEKESLRLLYHLIAHVKLITKTKNPLFHTRKISSHEFRLKTNPTGRFFLSSLSTAHIVQKHFLAQRLNPYFKLFWKHAAEPMQAIIEANPGLIFDSEEQAGKFSDSLNNCINELRELASSKKFIKECNDFFRSSRKNNQQLLKYVRRHSETNGRLLICRCDLGAKRDASLFYQASNLRQAQILKESYKLLFEFIKKRFGEKLLGFAWKLEFGVRRGFHYHLMLIFNGRELKSDISIVRIIGEYWKNEITKGSGTYFNCNAYKEHYKSCGIGMFSKEKTPEKWEGIKLMCAYLTKGDDLVRLHLQGMRCFGKGNMPKTEALVS</sequence>
<evidence type="ECO:0000313" key="3">
    <source>
        <dbReference type="Proteomes" id="UP000280834"/>
    </source>
</evidence>